<sequence length="51" mass="5912">MDNECNRYYIKIRTILGINPKTIHEELATALGPKAPSYPTVAEWAKRFRAY</sequence>
<accession>A0A821UDB0</accession>
<dbReference type="Proteomes" id="UP000663838">
    <property type="component" value="Unassembled WGS sequence"/>
</dbReference>
<evidence type="ECO:0000313" key="1">
    <source>
        <dbReference type="EMBL" id="CAF3775143.1"/>
    </source>
</evidence>
<protein>
    <recommendedName>
        <fullName evidence="4">Mos1 transposase HTH domain-containing protein</fullName>
    </recommendedName>
</protein>
<reference evidence="2" key="1">
    <citation type="submission" date="2021-02" db="EMBL/GenBank/DDBJ databases">
        <authorList>
            <person name="Nowell W R."/>
        </authorList>
    </citation>
    <scope>NUCLEOTIDE SEQUENCE</scope>
</reference>
<evidence type="ECO:0000313" key="2">
    <source>
        <dbReference type="EMBL" id="CAF4887916.1"/>
    </source>
</evidence>
<comment type="caution">
    <text evidence="2">The sequence shown here is derived from an EMBL/GenBank/DDBJ whole genome shotgun (WGS) entry which is preliminary data.</text>
</comment>
<dbReference type="EMBL" id="CAJOBS010004786">
    <property type="protein sequence ID" value="CAF4887916.1"/>
    <property type="molecule type" value="Genomic_DNA"/>
</dbReference>
<dbReference type="EMBL" id="CAJNYV010005701">
    <property type="protein sequence ID" value="CAF3775143.1"/>
    <property type="molecule type" value="Genomic_DNA"/>
</dbReference>
<feature type="non-terminal residue" evidence="2">
    <location>
        <position position="51"/>
    </location>
</feature>
<name>A0A821UDB0_9BILA</name>
<evidence type="ECO:0000313" key="3">
    <source>
        <dbReference type="Proteomes" id="UP000663838"/>
    </source>
</evidence>
<proteinExistence type="predicted"/>
<gene>
    <name evidence="1" type="ORF">KIK155_LOCUS31048</name>
    <name evidence="2" type="ORF">TOA249_LOCUS29772</name>
</gene>
<dbReference type="Proteomes" id="UP000663865">
    <property type="component" value="Unassembled WGS sequence"/>
</dbReference>
<dbReference type="AlphaFoldDB" id="A0A821UDB0"/>
<organism evidence="2 3">
    <name type="scientific">Rotaria socialis</name>
    <dbReference type="NCBI Taxonomy" id="392032"/>
    <lineage>
        <taxon>Eukaryota</taxon>
        <taxon>Metazoa</taxon>
        <taxon>Spiralia</taxon>
        <taxon>Gnathifera</taxon>
        <taxon>Rotifera</taxon>
        <taxon>Eurotatoria</taxon>
        <taxon>Bdelloidea</taxon>
        <taxon>Philodinida</taxon>
        <taxon>Philodinidae</taxon>
        <taxon>Rotaria</taxon>
    </lineage>
</organism>
<evidence type="ECO:0008006" key="4">
    <source>
        <dbReference type="Google" id="ProtNLM"/>
    </source>
</evidence>